<feature type="transmembrane region" description="Helical" evidence="1">
    <location>
        <begin position="42"/>
        <end position="66"/>
    </location>
</feature>
<sequence>MVVCWLCGGCVCCGGCLCGLEVVECLGIHVCGVSGVGDGTVGGMGGLVVFLGGCGVCLLEFVACWLRMRGLCWKCVLGEGSLP</sequence>
<gene>
    <name evidence="3" type="ORF">KC19_2G265900</name>
</gene>
<accession>A0A8T0J0K8</accession>
<dbReference type="Proteomes" id="UP000822688">
    <property type="component" value="Chromosome 2"/>
</dbReference>
<evidence type="ECO:0000256" key="1">
    <source>
        <dbReference type="SAM" id="Phobius"/>
    </source>
</evidence>
<feature type="chain" id="PRO_5035941752" evidence="2">
    <location>
        <begin position="19"/>
        <end position="83"/>
    </location>
</feature>
<reference evidence="3" key="1">
    <citation type="submission" date="2020-06" db="EMBL/GenBank/DDBJ databases">
        <title>WGS assembly of Ceratodon purpureus strain R40.</title>
        <authorList>
            <person name="Carey S.B."/>
            <person name="Jenkins J."/>
            <person name="Shu S."/>
            <person name="Lovell J.T."/>
            <person name="Sreedasyam A."/>
            <person name="Maumus F."/>
            <person name="Tiley G.P."/>
            <person name="Fernandez-Pozo N."/>
            <person name="Barry K."/>
            <person name="Chen C."/>
            <person name="Wang M."/>
            <person name="Lipzen A."/>
            <person name="Daum C."/>
            <person name="Saski C.A."/>
            <person name="Payton A.C."/>
            <person name="Mcbreen J.C."/>
            <person name="Conrad R.E."/>
            <person name="Kollar L.M."/>
            <person name="Olsson S."/>
            <person name="Huttunen S."/>
            <person name="Landis J.B."/>
            <person name="Wickett N.J."/>
            <person name="Johnson M.G."/>
            <person name="Rensing S.A."/>
            <person name="Grimwood J."/>
            <person name="Schmutz J."/>
            <person name="Mcdaniel S.F."/>
        </authorList>
    </citation>
    <scope>NUCLEOTIDE SEQUENCE</scope>
    <source>
        <strain evidence="3">R40</strain>
    </source>
</reference>
<dbReference type="AlphaFoldDB" id="A0A8T0J0K8"/>
<dbReference type="EMBL" id="CM026422">
    <property type="protein sequence ID" value="KAG0588742.1"/>
    <property type="molecule type" value="Genomic_DNA"/>
</dbReference>
<evidence type="ECO:0000313" key="4">
    <source>
        <dbReference type="Proteomes" id="UP000822688"/>
    </source>
</evidence>
<keyword evidence="1" id="KW-1133">Transmembrane helix</keyword>
<feature type="signal peptide" evidence="2">
    <location>
        <begin position="1"/>
        <end position="18"/>
    </location>
</feature>
<evidence type="ECO:0000256" key="2">
    <source>
        <dbReference type="SAM" id="SignalP"/>
    </source>
</evidence>
<name>A0A8T0J0K8_CERPU</name>
<evidence type="ECO:0000313" key="3">
    <source>
        <dbReference type="EMBL" id="KAG0588742.1"/>
    </source>
</evidence>
<keyword evidence="1" id="KW-0472">Membrane</keyword>
<proteinExistence type="predicted"/>
<protein>
    <submittedName>
        <fullName evidence="3">Uncharacterized protein</fullName>
    </submittedName>
</protein>
<keyword evidence="4" id="KW-1185">Reference proteome</keyword>
<keyword evidence="1" id="KW-0812">Transmembrane</keyword>
<keyword evidence="2" id="KW-0732">Signal</keyword>
<organism evidence="3 4">
    <name type="scientific">Ceratodon purpureus</name>
    <name type="common">Fire moss</name>
    <name type="synonym">Dicranum purpureum</name>
    <dbReference type="NCBI Taxonomy" id="3225"/>
    <lineage>
        <taxon>Eukaryota</taxon>
        <taxon>Viridiplantae</taxon>
        <taxon>Streptophyta</taxon>
        <taxon>Embryophyta</taxon>
        <taxon>Bryophyta</taxon>
        <taxon>Bryophytina</taxon>
        <taxon>Bryopsida</taxon>
        <taxon>Dicranidae</taxon>
        <taxon>Pseudoditrichales</taxon>
        <taxon>Ditrichaceae</taxon>
        <taxon>Ceratodon</taxon>
    </lineage>
</organism>
<comment type="caution">
    <text evidence="3">The sequence shown here is derived from an EMBL/GenBank/DDBJ whole genome shotgun (WGS) entry which is preliminary data.</text>
</comment>